<proteinExistence type="predicted"/>
<reference evidence="11" key="1">
    <citation type="submission" date="2025-08" db="UniProtKB">
        <authorList>
            <consortium name="Ensembl"/>
        </authorList>
    </citation>
    <scope>IDENTIFICATION</scope>
</reference>
<protein>
    <recommendedName>
        <fullName evidence="10">Ig-like domain-containing protein</fullName>
    </recommendedName>
</protein>
<keyword evidence="3" id="KW-0677">Repeat</keyword>
<dbReference type="GO" id="GO:0007156">
    <property type="term" value="P:homophilic cell adhesion via plasma membrane adhesion molecules"/>
    <property type="evidence" value="ECO:0007669"/>
    <property type="project" value="TreeGrafter"/>
</dbReference>
<dbReference type="CDD" id="cd00096">
    <property type="entry name" value="Ig"/>
    <property type="match status" value="1"/>
</dbReference>
<keyword evidence="9" id="KW-0812">Transmembrane</keyword>
<feature type="transmembrane region" description="Helical" evidence="9">
    <location>
        <begin position="97"/>
        <end position="118"/>
    </location>
</feature>
<dbReference type="InterPro" id="IPR051427">
    <property type="entry name" value="Nectin/Nectin-like"/>
</dbReference>
<keyword evidence="4 9" id="KW-0472">Membrane</keyword>
<dbReference type="PANTHER" id="PTHR23277:SF106">
    <property type="entry name" value="NECTIN-1 ISOFORM X1-RELATED"/>
    <property type="match status" value="1"/>
</dbReference>
<evidence type="ECO:0000313" key="11">
    <source>
        <dbReference type="Ensembl" id="ENSLLEP00000001718.1"/>
    </source>
</evidence>
<dbReference type="GO" id="GO:0005912">
    <property type="term" value="C:adherens junction"/>
    <property type="evidence" value="ECO:0007669"/>
    <property type="project" value="TreeGrafter"/>
</dbReference>
<reference evidence="11" key="2">
    <citation type="submission" date="2025-09" db="UniProtKB">
        <authorList>
            <consortium name="Ensembl"/>
        </authorList>
    </citation>
    <scope>IDENTIFICATION</scope>
</reference>
<keyword evidence="6" id="KW-0325">Glycoprotein</keyword>
<dbReference type="InterPro" id="IPR013783">
    <property type="entry name" value="Ig-like_fold"/>
</dbReference>
<dbReference type="InterPro" id="IPR036179">
    <property type="entry name" value="Ig-like_dom_sf"/>
</dbReference>
<evidence type="ECO:0000256" key="1">
    <source>
        <dbReference type="ARBA" id="ARBA00004370"/>
    </source>
</evidence>
<evidence type="ECO:0000256" key="8">
    <source>
        <dbReference type="SAM" id="MobiDB-lite"/>
    </source>
</evidence>
<dbReference type="SUPFAM" id="SSF48726">
    <property type="entry name" value="Immunoglobulin"/>
    <property type="match status" value="1"/>
</dbReference>
<dbReference type="PANTHER" id="PTHR23277">
    <property type="entry name" value="NECTIN-RELATED"/>
    <property type="match status" value="1"/>
</dbReference>
<keyword evidence="2" id="KW-0732">Signal</keyword>
<keyword evidence="7" id="KW-0393">Immunoglobulin domain</keyword>
<dbReference type="AlphaFoldDB" id="A0A8C5LQF5"/>
<evidence type="ECO:0000256" key="9">
    <source>
        <dbReference type="SAM" id="Phobius"/>
    </source>
</evidence>
<sequence length="227" mass="25520">MILDAPQDVSITTHRSKEGILQLRCTASANPPANYTWRRENVSHPGNVTLQPSDVLMVPNTDPDVLDQYVCETNNSVGGERGIIYIYTIAPGCRCHYLAVIGVLVPLLVLCAGLLWCWTRGIIRKGKCLGQMDLGKDLGEVKERTFRFRPPETAVEDPYEFKEENKYVDVPLEAEETREQMQDRMNREAEERSLEASGKSMVSTSDLEKVRLQEDHCLGRHGLTVSA</sequence>
<dbReference type="Proteomes" id="UP000694569">
    <property type="component" value="Unplaced"/>
</dbReference>
<keyword evidence="12" id="KW-1185">Reference proteome</keyword>
<name>A0A8C5LQF5_9ANUR</name>
<dbReference type="Gene3D" id="2.60.40.10">
    <property type="entry name" value="Immunoglobulins"/>
    <property type="match status" value="1"/>
</dbReference>
<evidence type="ECO:0000256" key="3">
    <source>
        <dbReference type="ARBA" id="ARBA00022737"/>
    </source>
</evidence>
<comment type="subcellular location">
    <subcellularLocation>
        <location evidence="1">Membrane</location>
    </subcellularLocation>
</comment>
<evidence type="ECO:0000256" key="7">
    <source>
        <dbReference type="ARBA" id="ARBA00023319"/>
    </source>
</evidence>
<dbReference type="Pfam" id="PF00047">
    <property type="entry name" value="ig"/>
    <property type="match status" value="1"/>
</dbReference>
<evidence type="ECO:0000259" key="10">
    <source>
        <dbReference type="PROSITE" id="PS50835"/>
    </source>
</evidence>
<dbReference type="GO" id="GO:0007157">
    <property type="term" value="P:heterophilic cell-cell adhesion via plasma membrane cell adhesion molecules"/>
    <property type="evidence" value="ECO:0007669"/>
    <property type="project" value="TreeGrafter"/>
</dbReference>
<keyword evidence="9" id="KW-1133">Transmembrane helix</keyword>
<evidence type="ECO:0000256" key="2">
    <source>
        <dbReference type="ARBA" id="ARBA00022729"/>
    </source>
</evidence>
<evidence type="ECO:0000256" key="5">
    <source>
        <dbReference type="ARBA" id="ARBA00023157"/>
    </source>
</evidence>
<evidence type="ECO:0000313" key="12">
    <source>
        <dbReference type="Proteomes" id="UP000694569"/>
    </source>
</evidence>
<keyword evidence="5" id="KW-1015">Disulfide bond</keyword>
<dbReference type="InterPro" id="IPR013151">
    <property type="entry name" value="Immunoglobulin_dom"/>
</dbReference>
<dbReference type="PROSITE" id="PS50835">
    <property type="entry name" value="IG_LIKE"/>
    <property type="match status" value="1"/>
</dbReference>
<accession>A0A8C5LQF5</accession>
<dbReference type="GO" id="GO:0016020">
    <property type="term" value="C:membrane"/>
    <property type="evidence" value="ECO:0007669"/>
    <property type="project" value="UniProtKB-SubCell"/>
</dbReference>
<dbReference type="Ensembl" id="ENSLLET00000001799.1">
    <property type="protein sequence ID" value="ENSLLEP00000001718.1"/>
    <property type="gene ID" value="ENSLLEG00000001120.1"/>
</dbReference>
<feature type="compositionally biased region" description="Basic and acidic residues" evidence="8">
    <location>
        <begin position="177"/>
        <end position="194"/>
    </location>
</feature>
<dbReference type="InterPro" id="IPR007110">
    <property type="entry name" value="Ig-like_dom"/>
</dbReference>
<feature type="domain" description="Ig-like" evidence="10">
    <location>
        <begin position="6"/>
        <end position="90"/>
    </location>
</feature>
<organism evidence="11 12">
    <name type="scientific">Leptobrachium leishanense</name>
    <name type="common">Leishan spiny toad</name>
    <dbReference type="NCBI Taxonomy" id="445787"/>
    <lineage>
        <taxon>Eukaryota</taxon>
        <taxon>Metazoa</taxon>
        <taxon>Chordata</taxon>
        <taxon>Craniata</taxon>
        <taxon>Vertebrata</taxon>
        <taxon>Euteleostomi</taxon>
        <taxon>Amphibia</taxon>
        <taxon>Batrachia</taxon>
        <taxon>Anura</taxon>
        <taxon>Pelobatoidea</taxon>
        <taxon>Megophryidae</taxon>
        <taxon>Leptobrachium</taxon>
    </lineage>
</organism>
<evidence type="ECO:0000256" key="4">
    <source>
        <dbReference type="ARBA" id="ARBA00023136"/>
    </source>
</evidence>
<feature type="region of interest" description="Disordered" evidence="8">
    <location>
        <begin position="177"/>
        <end position="205"/>
    </location>
</feature>
<evidence type="ECO:0000256" key="6">
    <source>
        <dbReference type="ARBA" id="ARBA00023180"/>
    </source>
</evidence>